<feature type="transmembrane region" description="Helical" evidence="1">
    <location>
        <begin position="115"/>
        <end position="134"/>
    </location>
</feature>
<dbReference type="GeneID" id="79930555"/>
<name>A0A927QQS6_9ACTN</name>
<organism evidence="2 3">
    <name type="scientific">Streptomyces caniscabiei</name>
    <dbReference type="NCBI Taxonomy" id="2746961"/>
    <lineage>
        <taxon>Bacteria</taxon>
        <taxon>Bacillati</taxon>
        <taxon>Actinomycetota</taxon>
        <taxon>Actinomycetes</taxon>
        <taxon>Kitasatosporales</taxon>
        <taxon>Streptomycetaceae</taxon>
        <taxon>Streptomyces</taxon>
    </lineage>
</organism>
<dbReference type="RefSeq" id="WP_086804359.1">
    <property type="nucleotide sequence ID" value="NZ_CP119182.1"/>
</dbReference>
<feature type="transmembrane region" description="Helical" evidence="1">
    <location>
        <begin position="90"/>
        <end position="109"/>
    </location>
</feature>
<dbReference type="AlphaFoldDB" id="A0A927QQS6"/>
<keyword evidence="1" id="KW-1133">Transmembrane helix</keyword>
<evidence type="ECO:0000256" key="1">
    <source>
        <dbReference type="SAM" id="Phobius"/>
    </source>
</evidence>
<reference evidence="2" key="1">
    <citation type="submission" date="2020-09" db="EMBL/GenBank/DDBJ databases">
        <title>Streptomyces canutascabiei sp. nov., which causes potato common scab and is distributed across the world.</title>
        <authorList>
            <person name="Nguyen H.P."/>
            <person name="Weisberg A.J."/>
            <person name="Chang J.H."/>
            <person name="Clarke C.R."/>
        </authorList>
    </citation>
    <scope>NUCLEOTIDE SEQUENCE</scope>
    <source>
        <strain evidence="2">ID-01-6.2a</strain>
    </source>
</reference>
<proteinExistence type="predicted"/>
<keyword evidence="1" id="KW-0812">Transmembrane</keyword>
<comment type="caution">
    <text evidence="2">The sequence shown here is derived from an EMBL/GenBank/DDBJ whole genome shotgun (WGS) entry which is preliminary data.</text>
</comment>
<feature type="transmembrane region" description="Helical" evidence="1">
    <location>
        <begin position="30"/>
        <end position="51"/>
    </location>
</feature>
<gene>
    <name evidence="2" type="ORF">IHE70_44405</name>
</gene>
<keyword evidence="1" id="KW-0472">Membrane</keyword>
<protein>
    <submittedName>
        <fullName evidence="2">Uncharacterized protein</fullName>
    </submittedName>
</protein>
<dbReference type="Proteomes" id="UP000661025">
    <property type="component" value="Unassembled WGS sequence"/>
</dbReference>
<feature type="transmembrane region" description="Helical" evidence="1">
    <location>
        <begin position="63"/>
        <end position="81"/>
    </location>
</feature>
<evidence type="ECO:0000313" key="2">
    <source>
        <dbReference type="EMBL" id="MBD9730092.1"/>
    </source>
</evidence>
<evidence type="ECO:0000313" key="3">
    <source>
        <dbReference type="Proteomes" id="UP000661025"/>
    </source>
</evidence>
<dbReference type="EMBL" id="JACYXT010000037">
    <property type="protein sequence ID" value="MBD9730092.1"/>
    <property type="molecule type" value="Genomic_DNA"/>
</dbReference>
<accession>A0A927QQS6</accession>
<sequence>MSQPTDSIPTSGHDEPVEDRRPGVFGQGRWVTAVGQVLGNLVVSLVVGDALKDAAEGARSWRVWNWLPFLVVLGLGGTALLRTKGSSEQLLWVCLMLGVAVTAALVRVAGFRRPAAVAALVSALSVALAAGAVVRAEYLREHGEVDVKGRTTVSPSRSLTDGETLDVMVRSTQARTHLRLVLSVADAHEDTDFCTPDTTLDVGPGGGRPPVVEVRSGEAVGLALGGSRPDAQVRVTVRTSPGCQMHVTVRDAVLHG</sequence>